<evidence type="ECO:0000313" key="1">
    <source>
        <dbReference type="EMBL" id="HHE56076.1"/>
    </source>
</evidence>
<comment type="caution">
    <text evidence="1">The sequence shown here is derived from an EMBL/GenBank/DDBJ whole genome shotgun (WGS) entry which is preliminary data.</text>
</comment>
<dbReference type="Proteomes" id="UP000886111">
    <property type="component" value="Unassembled WGS sequence"/>
</dbReference>
<proteinExistence type="predicted"/>
<dbReference type="EMBL" id="DRTD01000742">
    <property type="protein sequence ID" value="HHE56076.1"/>
    <property type="molecule type" value="Genomic_DNA"/>
</dbReference>
<organism evidence="1">
    <name type="scientific">Caldithrix abyssi</name>
    <dbReference type="NCBI Taxonomy" id="187145"/>
    <lineage>
        <taxon>Bacteria</taxon>
        <taxon>Pseudomonadati</taxon>
        <taxon>Calditrichota</taxon>
        <taxon>Calditrichia</taxon>
        <taxon>Calditrichales</taxon>
        <taxon>Calditrichaceae</taxon>
        <taxon>Caldithrix</taxon>
    </lineage>
</organism>
<sequence>MTFLYLNSDKMGDGPDDLGKKLLKSFLTELLEADVKIDLIGCVNSAVYLTTEGSEVIDIRRKFEQKGTKIATCGTCLDYHGLRDKLLIGEIGSMKMAVELMIKADKVIRPN</sequence>
<reference evidence="1" key="1">
    <citation type="journal article" date="2020" name="mSystems">
        <title>Genome- and Community-Level Interaction Insights into Carbon Utilization and Element Cycling Functions of Hydrothermarchaeota in Hydrothermal Sediment.</title>
        <authorList>
            <person name="Zhou Z."/>
            <person name="Liu Y."/>
            <person name="Xu W."/>
            <person name="Pan J."/>
            <person name="Luo Z.H."/>
            <person name="Li M."/>
        </authorList>
    </citation>
    <scope>NUCLEOTIDE SEQUENCE [LARGE SCALE GENOMIC DNA]</scope>
    <source>
        <strain evidence="1">HyVt-76</strain>
    </source>
</reference>
<gene>
    <name evidence="1" type="primary">yedF</name>
    <name evidence="1" type="ORF">ENL21_09855</name>
</gene>
<dbReference type="NCBIfam" id="TIGR03527">
    <property type="entry name" value="selenium_YedF"/>
    <property type="match status" value="1"/>
</dbReference>
<accession>A0A7V5H567</accession>
<dbReference type="InterPro" id="IPR019870">
    <property type="entry name" value="Se_metab_YedF"/>
</dbReference>
<dbReference type="InterPro" id="IPR027396">
    <property type="entry name" value="DsrEFH-like"/>
</dbReference>
<name>A0A7V5H567_CALAY</name>
<dbReference type="Gene3D" id="3.40.1260.10">
    <property type="entry name" value="DsrEFH-like"/>
    <property type="match status" value="1"/>
</dbReference>
<dbReference type="SUPFAM" id="SSF75169">
    <property type="entry name" value="DsrEFH-like"/>
    <property type="match status" value="1"/>
</dbReference>
<protein>
    <submittedName>
        <fullName evidence="1">Sulfurtransferase-like selenium metabolism protein YedF</fullName>
    </submittedName>
</protein>
<dbReference type="AlphaFoldDB" id="A0A7V5H567"/>